<protein>
    <recommendedName>
        <fullName evidence="6">Small ribosomal subunit protein uS7</fullName>
    </recommendedName>
</protein>
<organism evidence="9 10">
    <name type="scientific">Gemmatimonas phototrophica</name>
    <dbReference type="NCBI Taxonomy" id="1379270"/>
    <lineage>
        <taxon>Bacteria</taxon>
        <taxon>Pseudomonadati</taxon>
        <taxon>Gemmatimonadota</taxon>
        <taxon>Gemmatimonadia</taxon>
        <taxon>Gemmatimonadales</taxon>
        <taxon>Gemmatimonadaceae</taxon>
        <taxon>Gemmatimonas</taxon>
    </lineage>
</organism>
<dbReference type="Pfam" id="PF00177">
    <property type="entry name" value="Ribosomal_S7"/>
    <property type="match status" value="1"/>
</dbReference>
<gene>
    <name evidence="6" type="primary">rpsG</name>
    <name evidence="9" type="ORF">GEMMAAP_05025</name>
</gene>
<name>A0A143BH50_9BACT</name>
<evidence type="ECO:0000313" key="9">
    <source>
        <dbReference type="EMBL" id="AMW04377.1"/>
    </source>
</evidence>
<dbReference type="CDD" id="cd14869">
    <property type="entry name" value="uS7_Bacteria"/>
    <property type="match status" value="1"/>
</dbReference>
<comment type="similarity">
    <text evidence="1 6 7">Belongs to the universal ribosomal protein uS7 family.</text>
</comment>
<dbReference type="PIRSF" id="PIRSF002122">
    <property type="entry name" value="RPS7p_RPS7a_RPS5e_RPS7o"/>
    <property type="match status" value="1"/>
</dbReference>
<evidence type="ECO:0000256" key="4">
    <source>
        <dbReference type="ARBA" id="ARBA00022980"/>
    </source>
</evidence>
<dbReference type="GO" id="GO:0003735">
    <property type="term" value="F:structural constituent of ribosome"/>
    <property type="evidence" value="ECO:0007669"/>
    <property type="project" value="InterPro"/>
</dbReference>
<dbReference type="PROSITE" id="PS00052">
    <property type="entry name" value="RIBOSOMAL_S7"/>
    <property type="match status" value="1"/>
</dbReference>
<keyword evidence="3 6" id="KW-0694">RNA-binding</keyword>
<dbReference type="FunFam" id="1.10.455.10:FF:000001">
    <property type="entry name" value="30S ribosomal protein S7"/>
    <property type="match status" value="1"/>
</dbReference>
<evidence type="ECO:0000313" key="10">
    <source>
        <dbReference type="Proteomes" id="UP000076404"/>
    </source>
</evidence>
<dbReference type="Gene3D" id="1.10.455.10">
    <property type="entry name" value="Ribosomal protein S7 domain"/>
    <property type="match status" value="1"/>
</dbReference>
<keyword evidence="5 6" id="KW-0687">Ribonucleoprotein</keyword>
<dbReference type="NCBIfam" id="TIGR01029">
    <property type="entry name" value="rpsG_bact"/>
    <property type="match status" value="1"/>
</dbReference>
<comment type="subunit">
    <text evidence="6">Part of the 30S ribosomal subunit. Contacts proteins S9 and S11.</text>
</comment>
<dbReference type="HAMAP" id="MF_00480_B">
    <property type="entry name" value="Ribosomal_uS7_B"/>
    <property type="match status" value="1"/>
</dbReference>
<dbReference type="GO" id="GO:0019843">
    <property type="term" value="F:rRNA binding"/>
    <property type="evidence" value="ECO:0007669"/>
    <property type="project" value="UniProtKB-UniRule"/>
</dbReference>
<dbReference type="InterPro" id="IPR036823">
    <property type="entry name" value="Ribosomal_uS7_dom_sf"/>
</dbReference>
<evidence type="ECO:0000256" key="7">
    <source>
        <dbReference type="RuleBase" id="RU003619"/>
    </source>
</evidence>
<evidence type="ECO:0000259" key="8">
    <source>
        <dbReference type="Pfam" id="PF00177"/>
    </source>
</evidence>
<dbReference type="PANTHER" id="PTHR11205">
    <property type="entry name" value="RIBOSOMAL PROTEIN S7"/>
    <property type="match status" value="1"/>
</dbReference>
<reference evidence="9 10" key="1">
    <citation type="journal article" date="2014" name="Proc. Natl. Acad. Sci. U.S.A.">
        <title>Functional type 2 photosynthetic reaction centers found in the rare bacterial phylum Gemmatimonadetes.</title>
        <authorList>
            <person name="Zeng Y."/>
            <person name="Feng F."/>
            <person name="Medova H."/>
            <person name="Dean J."/>
            <person name="Koblizek M."/>
        </authorList>
    </citation>
    <scope>NUCLEOTIDE SEQUENCE [LARGE SCALE GENOMIC DNA]</scope>
    <source>
        <strain evidence="9 10">AP64</strain>
    </source>
</reference>
<dbReference type="InterPro" id="IPR005717">
    <property type="entry name" value="Ribosomal_uS7_bac/org-type"/>
</dbReference>
<evidence type="ECO:0000256" key="2">
    <source>
        <dbReference type="ARBA" id="ARBA00022730"/>
    </source>
</evidence>
<dbReference type="InterPro" id="IPR000235">
    <property type="entry name" value="Ribosomal_uS7"/>
</dbReference>
<keyword evidence="6" id="KW-0820">tRNA-binding</keyword>
<evidence type="ECO:0000256" key="1">
    <source>
        <dbReference type="ARBA" id="ARBA00007151"/>
    </source>
</evidence>
<dbReference type="InterPro" id="IPR023798">
    <property type="entry name" value="Ribosomal_uS7_dom"/>
</dbReference>
<keyword evidence="2 6" id="KW-0699">rRNA-binding</keyword>
<dbReference type="eggNOG" id="COG0049">
    <property type="taxonomic scope" value="Bacteria"/>
</dbReference>
<evidence type="ECO:0000256" key="6">
    <source>
        <dbReference type="HAMAP-Rule" id="MF_00480"/>
    </source>
</evidence>
<dbReference type="SUPFAM" id="SSF47973">
    <property type="entry name" value="Ribosomal protein S7"/>
    <property type="match status" value="1"/>
</dbReference>
<dbReference type="GO" id="GO:0000049">
    <property type="term" value="F:tRNA binding"/>
    <property type="evidence" value="ECO:0007669"/>
    <property type="project" value="UniProtKB-UniRule"/>
</dbReference>
<feature type="domain" description="Small ribosomal subunit protein uS7" evidence="8">
    <location>
        <begin position="2"/>
        <end position="149"/>
    </location>
</feature>
<sequence length="156" mass="17598">MSRRKSAVKRTVLPDARYDSQTVSKFINNLMIQGKKSTAEGIFYGAMDIVEAKTSQPGVGVFKQALNNLKPVVEVKSRRVGGATYQVPVEVRQDRRTALAMRWLINYSRDRNEKSMPEKLAAEVLAAARGEGNAIKKKEDTHRMAEANKAFAHYRW</sequence>
<dbReference type="Proteomes" id="UP000076404">
    <property type="component" value="Chromosome"/>
</dbReference>
<accession>A0A143BH50</accession>
<keyword evidence="10" id="KW-1185">Reference proteome</keyword>
<dbReference type="OrthoDB" id="9807653at2"/>
<evidence type="ECO:0000256" key="5">
    <source>
        <dbReference type="ARBA" id="ARBA00023274"/>
    </source>
</evidence>
<dbReference type="GO" id="GO:0015935">
    <property type="term" value="C:small ribosomal subunit"/>
    <property type="evidence" value="ECO:0007669"/>
    <property type="project" value="InterPro"/>
</dbReference>
<dbReference type="KEGG" id="gph:GEMMAAP_05025"/>
<dbReference type="GO" id="GO:0006412">
    <property type="term" value="P:translation"/>
    <property type="evidence" value="ECO:0007669"/>
    <property type="project" value="UniProtKB-UniRule"/>
</dbReference>
<keyword evidence="4 6" id="KW-0689">Ribosomal protein</keyword>
<dbReference type="AlphaFoldDB" id="A0A143BH50"/>
<evidence type="ECO:0000256" key="3">
    <source>
        <dbReference type="ARBA" id="ARBA00022884"/>
    </source>
</evidence>
<proteinExistence type="inferred from homology"/>
<dbReference type="STRING" id="1379270.GEMMAAP_05025"/>
<dbReference type="InterPro" id="IPR020606">
    <property type="entry name" value="Ribosomal_uS7_CS"/>
</dbReference>
<dbReference type="RefSeq" id="WP_026849977.1">
    <property type="nucleotide sequence ID" value="NZ_CP011454.1"/>
</dbReference>
<dbReference type="EMBL" id="CP011454">
    <property type="protein sequence ID" value="AMW04377.1"/>
    <property type="molecule type" value="Genomic_DNA"/>
</dbReference>
<reference evidence="9 10" key="2">
    <citation type="journal article" date="2016" name="Environ. Microbiol. Rep.">
        <title>Metagenomic evidence for the presence of phototrophic Gemmatimonadetes bacteria in diverse environments.</title>
        <authorList>
            <person name="Zeng Y."/>
            <person name="Baumbach J."/>
            <person name="Barbosa E.G."/>
            <person name="Azevedo V."/>
            <person name="Zhang C."/>
            <person name="Koblizek M."/>
        </authorList>
    </citation>
    <scope>NUCLEOTIDE SEQUENCE [LARGE SCALE GENOMIC DNA]</scope>
    <source>
        <strain evidence="9 10">AP64</strain>
    </source>
</reference>
<comment type="function">
    <text evidence="6">One of the primary rRNA binding proteins, it binds directly to 16S rRNA where it nucleates assembly of the head domain of the 30S subunit. Is located at the subunit interface close to the decoding center, probably blocks exit of the E-site tRNA.</text>
</comment>